<proteinExistence type="predicted"/>
<evidence type="ECO:0000256" key="1">
    <source>
        <dbReference type="SAM" id="MobiDB-lite"/>
    </source>
</evidence>
<dbReference type="AlphaFoldDB" id="A0A316YQI6"/>
<accession>A0A316YQI6</accession>
<name>A0A316YQI6_9BASI</name>
<dbReference type="EMBL" id="KZ819636">
    <property type="protein sequence ID" value="PWN90025.1"/>
    <property type="molecule type" value="Genomic_DNA"/>
</dbReference>
<evidence type="ECO:0000313" key="2">
    <source>
        <dbReference type="EMBL" id="PWN90025.1"/>
    </source>
</evidence>
<reference evidence="2" key="1">
    <citation type="journal article" date="2018" name="Mol. Biol. Evol.">
        <title>Broad Genomic Sampling Reveals a Smut Pathogenic Ancestry of the Fungal Clade Ustilaginomycotina.</title>
        <authorList>
            <person name="Kijpornyongpan T."/>
            <person name="Mondo S.J."/>
            <person name="Barry K."/>
            <person name="Sandor L."/>
            <person name="Lee J."/>
            <person name="Lipzen A."/>
            <person name="Pangilinan J."/>
            <person name="LaButti K."/>
            <person name="Hainaut M."/>
            <person name="Henrissat B."/>
            <person name="Grigoriev I.V."/>
            <person name="Spatafora J.W."/>
            <person name="Aime M.C."/>
        </authorList>
    </citation>
    <scope>NUCLEOTIDE SEQUENCE [LARGE SCALE GENOMIC DNA]</scope>
    <source>
        <strain evidence="2">MCA 4198</strain>
    </source>
</reference>
<evidence type="ECO:0000313" key="3">
    <source>
        <dbReference type="Proteomes" id="UP000245768"/>
    </source>
</evidence>
<dbReference type="InParanoid" id="A0A316YQI6"/>
<gene>
    <name evidence="2" type="ORF">FA10DRAFT_102777</name>
</gene>
<dbReference type="RefSeq" id="XP_025377223.1">
    <property type="nucleotide sequence ID" value="XM_025517832.1"/>
</dbReference>
<feature type="region of interest" description="Disordered" evidence="1">
    <location>
        <begin position="134"/>
        <end position="162"/>
    </location>
</feature>
<dbReference type="GeneID" id="37039748"/>
<dbReference type="Proteomes" id="UP000245768">
    <property type="component" value="Unassembled WGS sequence"/>
</dbReference>
<sequence>MQGEQTADGRGRRPLDSSLVLVAASVSDGTGHRRLFQRAEILRGATSHKFLYRRYAFPHLTTWREAVQQLVPSSTLGATGRARCWPERTANFSYREESHFCRLNWRKLHFPSEPECTPSDHIPPSVCSRVEIGNKKRPPEGHVNDASTTPDSCRGCETTQSI</sequence>
<keyword evidence="3" id="KW-1185">Reference proteome</keyword>
<protein>
    <submittedName>
        <fullName evidence="2">Uncharacterized protein</fullName>
    </submittedName>
</protein>
<feature type="compositionally biased region" description="Polar residues" evidence="1">
    <location>
        <begin position="145"/>
        <end position="162"/>
    </location>
</feature>
<organism evidence="2 3">
    <name type="scientific">Acaromyces ingoldii</name>
    <dbReference type="NCBI Taxonomy" id="215250"/>
    <lineage>
        <taxon>Eukaryota</taxon>
        <taxon>Fungi</taxon>
        <taxon>Dikarya</taxon>
        <taxon>Basidiomycota</taxon>
        <taxon>Ustilaginomycotina</taxon>
        <taxon>Exobasidiomycetes</taxon>
        <taxon>Exobasidiales</taxon>
        <taxon>Cryptobasidiaceae</taxon>
        <taxon>Acaromyces</taxon>
    </lineage>
</organism>
<feature type="compositionally biased region" description="Basic and acidic residues" evidence="1">
    <location>
        <begin position="134"/>
        <end position="143"/>
    </location>
</feature>